<comment type="caution">
    <text evidence="2">The sequence shown here is derived from an EMBL/GenBank/DDBJ whole genome shotgun (WGS) entry which is preliminary data.</text>
</comment>
<dbReference type="EMBL" id="JACHEH010000001">
    <property type="protein sequence ID" value="MBB6166650.1"/>
    <property type="molecule type" value="Genomic_DNA"/>
</dbReference>
<accession>A0A841K3T4</accession>
<evidence type="ECO:0000313" key="3">
    <source>
        <dbReference type="Proteomes" id="UP000588017"/>
    </source>
</evidence>
<evidence type="ECO:0000313" key="2">
    <source>
        <dbReference type="EMBL" id="MBB6166650.1"/>
    </source>
</evidence>
<protein>
    <submittedName>
        <fullName evidence="2">Putative lipid-binding transport protein (Tim44 family)</fullName>
    </submittedName>
</protein>
<reference evidence="2 3" key="1">
    <citation type="submission" date="2020-08" db="EMBL/GenBank/DDBJ databases">
        <title>Genomic Encyclopedia of Type Strains, Phase IV (KMG-IV): sequencing the most valuable type-strain genomes for metagenomic binning, comparative biology and taxonomic classification.</title>
        <authorList>
            <person name="Goeker M."/>
        </authorList>
    </citation>
    <scope>NUCLEOTIDE SEQUENCE [LARGE SCALE GENOMIC DNA]</scope>
    <source>
        <strain evidence="2 3">DSM 101465</strain>
    </source>
</reference>
<organism evidence="2 3">
    <name type="scientific">Chelatococcus composti</name>
    <dbReference type="NCBI Taxonomy" id="1743235"/>
    <lineage>
        <taxon>Bacteria</taxon>
        <taxon>Pseudomonadati</taxon>
        <taxon>Pseudomonadota</taxon>
        <taxon>Alphaproteobacteria</taxon>
        <taxon>Hyphomicrobiales</taxon>
        <taxon>Chelatococcaceae</taxon>
        <taxon>Chelatococcus</taxon>
    </lineage>
</organism>
<proteinExistence type="predicted"/>
<dbReference type="RefSeq" id="WP_055458004.1">
    <property type="nucleotide sequence ID" value="NZ_BMHX01000001.1"/>
</dbReference>
<dbReference type="InterPro" id="IPR039567">
    <property type="entry name" value="Gly-zipper"/>
</dbReference>
<evidence type="ECO:0000259" key="1">
    <source>
        <dbReference type="Pfam" id="PF13488"/>
    </source>
</evidence>
<feature type="domain" description="Glycine zipper" evidence="1">
    <location>
        <begin position="28"/>
        <end position="69"/>
    </location>
</feature>
<dbReference type="AlphaFoldDB" id="A0A841K3T4"/>
<keyword evidence="3" id="KW-1185">Reference proteome</keyword>
<dbReference type="Proteomes" id="UP000588017">
    <property type="component" value="Unassembled WGS sequence"/>
</dbReference>
<gene>
    <name evidence="2" type="ORF">HNQ73_000258</name>
</gene>
<name>A0A841K3T4_9HYPH</name>
<sequence length="86" mass="8160">MKKIVLLGALAFGLAACNTSNPGDRAVGGALIGGGAGALVGGLATGTAGGALVGGAIGAAGGAMIGAATAPQCQTYYYRGRRYRDC</sequence>
<dbReference type="Pfam" id="PF13488">
    <property type="entry name" value="Gly-zipper_Omp"/>
    <property type="match status" value="1"/>
</dbReference>
<dbReference type="PROSITE" id="PS51257">
    <property type="entry name" value="PROKAR_LIPOPROTEIN"/>
    <property type="match status" value="1"/>
</dbReference>